<keyword evidence="11" id="KW-1185">Reference proteome</keyword>
<keyword evidence="5 6" id="KW-0046">Antibiotic resistance</keyword>
<evidence type="ECO:0000313" key="10">
    <source>
        <dbReference type="EMBL" id="MCS0585538.1"/>
    </source>
</evidence>
<proteinExistence type="inferred from homology"/>
<dbReference type="PANTHER" id="PTHR46825:SF8">
    <property type="entry name" value="BETA-LACTAMASE-RELATED"/>
    <property type="match status" value="1"/>
</dbReference>
<feature type="domain" description="Beta-lactamase-related" evidence="9">
    <location>
        <begin position="33"/>
        <end position="381"/>
    </location>
</feature>
<gene>
    <name evidence="10" type="ORF">NX784_28560</name>
</gene>
<dbReference type="InterPro" id="IPR058136">
    <property type="entry name" value="AmpC"/>
</dbReference>
<dbReference type="Gene3D" id="3.40.710.10">
    <property type="entry name" value="DD-peptidase/beta-lactamase superfamily"/>
    <property type="match status" value="1"/>
</dbReference>
<dbReference type="PROSITE" id="PS00336">
    <property type="entry name" value="BETA_LACTAMASE_C"/>
    <property type="match status" value="1"/>
</dbReference>
<feature type="region of interest" description="Disordered" evidence="7">
    <location>
        <begin position="310"/>
        <end position="329"/>
    </location>
</feature>
<dbReference type="InterPro" id="IPR001466">
    <property type="entry name" value="Beta-lactam-related"/>
</dbReference>
<evidence type="ECO:0000313" key="11">
    <source>
        <dbReference type="Proteomes" id="UP001204151"/>
    </source>
</evidence>
<sequence length="404" mass="43074">MLPRPMRIIAAACLSMLPLTAGAVDAAAVRAAVDRAIQPLMTQHDVPGMAVAVTVDGHAMFFNYGLASKEGRVPVSENTLFELGSVSKTFTATLACYAQGLGKLSFDDHPSAYMPQLTGAAIDRANVLELGTYAAGGLPLQFPDDVEDDAQMLAYFRAWRPDAAPGTQRRYSNPSLGLFGHVTALALQAPFADAVEGRLFPALGLKHSHIRVPAAALGDYAWGYDRMNRPVRVSPGVFDAETYGVKSSTADMIRFVQENIDSAGLPEPMRRAIDCTHTGYFRIGDTVQGLGWEQYRTPVSLAVLQAGNGAKMSGEPNPATRLQPPQAPPRGTLFNKTGATRGFGAYVVFVPAYRVGIVMLANKNYPIPARVQAAYAILDQLAPGAVRGEVAGAGEKTDAVNTHK</sequence>
<evidence type="ECO:0000256" key="8">
    <source>
        <dbReference type="SAM" id="SignalP"/>
    </source>
</evidence>
<name>A0ABT2A042_9BURK</name>
<keyword evidence="4 6" id="KW-0378">Hydrolase</keyword>
<dbReference type="EC" id="3.5.2.6" evidence="3 6"/>
<accession>A0ABT2A042</accession>
<dbReference type="SUPFAM" id="SSF56601">
    <property type="entry name" value="beta-lactamase/transpeptidase-like"/>
    <property type="match status" value="1"/>
</dbReference>
<evidence type="ECO:0000256" key="2">
    <source>
        <dbReference type="ARBA" id="ARBA00007840"/>
    </source>
</evidence>
<reference evidence="10 11" key="1">
    <citation type="submission" date="2022-08" db="EMBL/GenBank/DDBJ databases">
        <title>Reclassification of Massilia species as members of the genera Telluria, Duganella, Pseudoduganella, Mokoshia gen. nov. and Zemynaea gen. nov. using orthogonal and non-orthogonal genome-based approaches.</title>
        <authorList>
            <person name="Bowman J.P."/>
        </authorList>
    </citation>
    <scope>NUCLEOTIDE SEQUENCE [LARGE SCALE GENOMIC DNA]</scope>
    <source>
        <strain evidence="10 11">JCM 31316</strain>
    </source>
</reference>
<comment type="caution">
    <text evidence="10">The sequence shown here is derived from an EMBL/GenBank/DDBJ whole genome shotgun (WGS) entry which is preliminary data.</text>
</comment>
<evidence type="ECO:0000256" key="1">
    <source>
        <dbReference type="ARBA" id="ARBA00001526"/>
    </source>
</evidence>
<protein>
    <recommendedName>
        <fullName evidence="3 6">Beta-lactamase</fullName>
        <ecNumber evidence="3 6">3.5.2.6</ecNumber>
    </recommendedName>
</protein>
<keyword evidence="8" id="KW-0732">Signal</keyword>
<evidence type="ECO:0000256" key="5">
    <source>
        <dbReference type="ARBA" id="ARBA00023251"/>
    </source>
</evidence>
<evidence type="ECO:0000259" key="9">
    <source>
        <dbReference type="Pfam" id="PF00144"/>
    </source>
</evidence>
<feature type="chain" id="PRO_5046428442" description="Beta-lactamase" evidence="8">
    <location>
        <begin position="24"/>
        <end position="404"/>
    </location>
</feature>
<evidence type="ECO:0000256" key="4">
    <source>
        <dbReference type="ARBA" id="ARBA00022801"/>
    </source>
</evidence>
<comment type="similarity">
    <text evidence="2 6">Belongs to the class-C beta-lactamase family.</text>
</comment>
<evidence type="ECO:0000256" key="7">
    <source>
        <dbReference type="SAM" id="MobiDB-lite"/>
    </source>
</evidence>
<evidence type="ECO:0000256" key="3">
    <source>
        <dbReference type="ARBA" id="ARBA00012865"/>
    </source>
</evidence>
<dbReference type="InterPro" id="IPR050491">
    <property type="entry name" value="AmpC-like"/>
</dbReference>
<dbReference type="EMBL" id="JANUGW010000044">
    <property type="protein sequence ID" value="MCS0585538.1"/>
    <property type="molecule type" value="Genomic_DNA"/>
</dbReference>
<evidence type="ECO:0000256" key="6">
    <source>
        <dbReference type="RuleBase" id="RU361140"/>
    </source>
</evidence>
<dbReference type="Pfam" id="PF00144">
    <property type="entry name" value="Beta-lactamase"/>
    <property type="match status" value="1"/>
</dbReference>
<dbReference type="NCBIfam" id="NF033085">
    <property type="entry name" value="bla_class_C"/>
    <property type="match status" value="1"/>
</dbReference>
<dbReference type="InterPro" id="IPR001586">
    <property type="entry name" value="Beta-lactam_class-C_AS"/>
</dbReference>
<dbReference type="PANTHER" id="PTHR46825">
    <property type="entry name" value="D-ALANYL-D-ALANINE-CARBOXYPEPTIDASE/ENDOPEPTIDASE AMPH"/>
    <property type="match status" value="1"/>
</dbReference>
<dbReference type="InterPro" id="IPR012338">
    <property type="entry name" value="Beta-lactam/transpept-like"/>
</dbReference>
<organism evidence="10 11">
    <name type="scientific">Massilia pinisoli</name>
    <dbReference type="NCBI Taxonomy" id="1772194"/>
    <lineage>
        <taxon>Bacteria</taxon>
        <taxon>Pseudomonadati</taxon>
        <taxon>Pseudomonadota</taxon>
        <taxon>Betaproteobacteria</taxon>
        <taxon>Burkholderiales</taxon>
        <taxon>Oxalobacteraceae</taxon>
        <taxon>Telluria group</taxon>
        <taxon>Massilia</taxon>
    </lineage>
</organism>
<dbReference type="Proteomes" id="UP001204151">
    <property type="component" value="Unassembled WGS sequence"/>
</dbReference>
<feature type="signal peptide" evidence="8">
    <location>
        <begin position="1"/>
        <end position="23"/>
    </location>
</feature>
<comment type="catalytic activity">
    <reaction evidence="1 6">
        <text>a beta-lactam + H2O = a substituted beta-amino acid</text>
        <dbReference type="Rhea" id="RHEA:20401"/>
        <dbReference type="ChEBI" id="CHEBI:15377"/>
        <dbReference type="ChEBI" id="CHEBI:35627"/>
        <dbReference type="ChEBI" id="CHEBI:140347"/>
        <dbReference type="EC" id="3.5.2.6"/>
    </reaction>
</comment>